<dbReference type="SMR" id="A0A178V4Q4"/>
<dbReference type="GeneID" id="828476"/>
<evidence type="ECO:0000313" key="3">
    <source>
        <dbReference type="EMBL" id="OAP00628.1"/>
    </source>
</evidence>
<dbReference type="Gene3D" id="1.10.287.1130">
    <property type="entry name" value="CytochromE C oxidase copper chaperone"/>
    <property type="match status" value="1"/>
</dbReference>
<name>A0A178V4Q4_ARATH</name>
<dbReference type="PROSITE" id="PS51808">
    <property type="entry name" value="CHCH"/>
    <property type="match status" value="1"/>
</dbReference>
<dbReference type="EMBL" id="LUHQ01000004">
    <property type="protein sequence ID" value="OAP00628.1"/>
    <property type="molecule type" value="Genomic_DNA"/>
</dbReference>
<reference evidence="4" key="1">
    <citation type="journal article" date="2016" name="Proc. Natl. Acad. Sci. U.S.A.">
        <title>Chromosome-level assembly of Arabidopsis thaliana Ler reveals the extent of translocation and inversion polymorphisms.</title>
        <authorList>
            <person name="Zapata L."/>
            <person name="Ding J."/>
            <person name="Willing E.M."/>
            <person name="Hartwig B."/>
            <person name="Bezdan D."/>
            <person name="Jiao W.B."/>
            <person name="Patel V."/>
            <person name="Velikkakam James G."/>
            <person name="Koornneef M."/>
            <person name="Ossowski S."/>
            <person name="Schneeberger K."/>
        </authorList>
    </citation>
    <scope>NUCLEOTIDE SEQUENCE [LARGE SCALE GENOMIC DNA]</scope>
    <source>
        <strain evidence="4">cv. Landsberg erecta</strain>
    </source>
</reference>
<comment type="caution">
    <text evidence="3">The sequence shown here is derived from an EMBL/GenBank/DDBJ whole genome shotgun (WGS) entry which is preliminary data.</text>
</comment>
<sequence>MNSDGLYGPLKILFFFESSPPRSWVIRLTGNIFVSLRNPSLGFIPSMEKQSTQPICGQEALQLLNCVAESPFDQEKCVRFLQSLRECVLSKKVKKFSIPSQDHDSEGAASATKRPS</sequence>
<dbReference type="SUPFAM" id="SSF47072">
    <property type="entry name" value="Cysteine alpha-hairpin motif"/>
    <property type="match status" value="1"/>
</dbReference>
<evidence type="ECO:0000256" key="1">
    <source>
        <dbReference type="SAM" id="MobiDB-lite"/>
    </source>
</evidence>
<proteinExistence type="predicted"/>
<evidence type="ECO:0000313" key="2">
    <source>
        <dbReference type="Araport" id="AT4G23760"/>
    </source>
</evidence>
<feature type="region of interest" description="Disordered" evidence="1">
    <location>
        <begin position="96"/>
        <end position="116"/>
    </location>
</feature>
<protein>
    <recommendedName>
        <fullName evidence="5">CHCH domain-containing protein</fullName>
    </recommendedName>
</protein>
<dbReference type="InterPro" id="IPR009069">
    <property type="entry name" value="Cys_alpha_HP_mot_SF"/>
</dbReference>
<evidence type="ECO:0008006" key="5">
    <source>
        <dbReference type="Google" id="ProtNLM"/>
    </source>
</evidence>
<dbReference type="PANTHER" id="PTHR37750:SF1">
    <property type="entry name" value="COX19-LIKE CHCH FAMILY PROTEIN"/>
    <property type="match status" value="1"/>
</dbReference>
<dbReference type="Proteomes" id="UP000078284">
    <property type="component" value="Chromosome 4"/>
</dbReference>
<evidence type="ECO:0000313" key="4">
    <source>
        <dbReference type="Proteomes" id="UP000078284"/>
    </source>
</evidence>
<dbReference type="AlphaFoldDB" id="A0A178V4Q4"/>
<dbReference type="Araport" id="AT4G23760"/>
<dbReference type="KEGG" id="ath:AT4G23760"/>
<organism evidence="3 4">
    <name type="scientific">Arabidopsis thaliana</name>
    <name type="common">Mouse-ear cress</name>
    <dbReference type="NCBI Taxonomy" id="3702"/>
    <lineage>
        <taxon>Eukaryota</taxon>
        <taxon>Viridiplantae</taxon>
        <taxon>Streptophyta</taxon>
        <taxon>Embryophyta</taxon>
        <taxon>Tracheophyta</taxon>
        <taxon>Spermatophyta</taxon>
        <taxon>Magnoliopsida</taxon>
        <taxon>eudicotyledons</taxon>
        <taxon>Gunneridae</taxon>
        <taxon>Pentapetalae</taxon>
        <taxon>rosids</taxon>
        <taxon>malvids</taxon>
        <taxon>Brassicales</taxon>
        <taxon>Brassicaceae</taxon>
        <taxon>Camelineae</taxon>
        <taxon>Arabidopsis</taxon>
    </lineage>
</organism>
<dbReference type="PANTHER" id="PTHR37750">
    <property type="entry name" value="COX19-LIKE CHCH FAMILY PROTEIN"/>
    <property type="match status" value="1"/>
</dbReference>
<dbReference type="ExpressionAtlas" id="A0A178V4Q4">
    <property type="expression patterns" value="baseline and differential"/>
</dbReference>
<gene>
    <name evidence="2" type="ordered locus">At4g23760</name>
    <name evidence="3" type="ordered locus">AXX17_At4g27520</name>
</gene>
<accession>A0A178V4Q4</accession>